<sequence length="433" mass="47473">MPCESCAVQFSVFRRRRACGECERWYCAGCLRRGGGSMCAACRALSTRPLARASIAHLKVRDLQAFLQRQNVSTRGCVEKEELVSLCVSHVNGAGYRRRGSRGSSAFSSLKGFTSNINELINHAFDLRPSAHPAPAPADRTSRSSARGRSDAPRPPPPPDLAPEQPTCNPRHRSESVPAGARPAPPPAAPSRRASLTARVDTADCFEVEDLDDSGWEFVVRPADPLPNDSEVLLERAATAPVTFDMVFTMDDRIALPPPPPRPAPPPAAPAPPAASPPAPASPQRAASELDLRRSPSDADTDTASLKDEPMFPTDGNSLVELEDLQSESELEQLSVRQLKLLLENNRVQARDCLERGELRARAQQLYRDHRQQREQLESLPLEECCKICMAAPLECVLLECGHVAACTRCGKRLAECPICRRYVTRAVRFFRS</sequence>
<dbReference type="Pfam" id="PF23632">
    <property type="entry name" value="SAP_RNF34_RFFL"/>
    <property type="match status" value="1"/>
</dbReference>
<proteinExistence type="predicted"/>
<keyword evidence="2 4" id="KW-0479">Metal-binding</keyword>
<keyword evidence="8" id="KW-1185">Reference proteome</keyword>
<keyword evidence="3" id="KW-0862">Zinc</keyword>
<evidence type="ECO:0000256" key="2">
    <source>
        <dbReference type="ARBA" id="ARBA00022771"/>
    </source>
</evidence>
<dbReference type="InterPro" id="IPR011011">
    <property type="entry name" value="Znf_FYVE_PHD"/>
</dbReference>
<dbReference type="Pfam" id="PF13920">
    <property type="entry name" value="zf-C3HC4_3"/>
    <property type="match status" value="1"/>
</dbReference>
<evidence type="ECO:0000256" key="5">
    <source>
        <dbReference type="SAM" id="MobiDB-lite"/>
    </source>
</evidence>
<feature type="region of interest" description="Disordered" evidence="5">
    <location>
        <begin position="128"/>
        <end position="196"/>
    </location>
</feature>
<dbReference type="SUPFAM" id="SSF68906">
    <property type="entry name" value="SAP domain"/>
    <property type="match status" value="1"/>
</dbReference>
<evidence type="ECO:0000259" key="6">
    <source>
        <dbReference type="PROSITE" id="PS50089"/>
    </source>
</evidence>
<accession>A0ABQ7QPS9</accession>
<dbReference type="InterPro" id="IPR055111">
    <property type="entry name" value="RNF34_RFFL_HeH"/>
</dbReference>
<gene>
    <name evidence="7" type="ORF">JYU34_007180</name>
</gene>
<dbReference type="PROSITE" id="PS50089">
    <property type="entry name" value="ZF_RING_2"/>
    <property type="match status" value="1"/>
</dbReference>
<dbReference type="PANTHER" id="PTHR14879">
    <property type="entry name" value="CASPASE REGULATOR, RING FINGER DOMAIN-CONTAINING"/>
    <property type="match status" value="1"/>
</dbReference>
<feature type="region of interest" description="Disordered" evidence="5">
    <location>
        <begin position="253"/>
        <end position="317"/>
    </location>
</feature>
<comment type="caution">
    <text evidence="7">The sequence shown here is derived from an EMBL/GenBank/DDBJ whole genome shotgun (WGS) entry which is preliminary data.</text>
</comment>
<dbReference type="InterPro" id="IPR036361">
    <property type="entry name" value="SAP_dom_sf"/>
</dbReference>
<dbReference type="SMART" id="SM00184">
    <property type="entry name" value="RING"/>
    <property type="match status" value="2"/>
</dbReference>
<evidence type="ECO:0000256" key="3">
    <source>
        <dbReference type="ARBA" id="ARBA00022833"/>
    </source>
</evidence>
<evidence type="ECO:0000313" key="8">
    <source>
        <dbReference type="Proteomes" id="UP000823941"/>
    </source>
</evidence>
<dbReference type="InterPro" id="IPR001841">
    <property type="entry name" value="Znf_RING"/>
</dbReference>
<protein>
    <recommendedName>
        <fullName evidence="6">RING-type domain-containing protein</fullName>
    </recommendedName>
</protein>
<dbReference type="PANTHER" id="PTHR14879:SF15">
    <property type="entry name" value="E3 UBIQUITIN-PROTEIN LIGASE RIFIFYLIN-LIKE PROTEIN"/>
    <property type="match status" value="1"/>
</dbReference>
<organism evidence="7 8">
    <name type="scientific">Plutella xylostella</name>
    <name type="common">Diamondback moth</name>
    <name type="synonym">Plutella maculipennis</name>
    <dbReference type="NCBI Taxonomy" id="51655"/>
    <lineage>
        <taxon>Eukaryota</taxon>
        <taxon>Metazoa</taxon>
        <taxon>Ecdysozoa</taxon>
        <taxon>Arthropoda</taxon>
        <taxon>Hexapoda</taxon>
        <taxon>Insecta</taxon>
        <taxon>Pterygota</taxon>
        <taxon>Neoptera</taxon>
        <taxon>Endopterygota</taxon>
        <taxon>Lepidoptera</taxon>
        <taxon>Glossata</taxon>
        <taxon>Ditrysia</taxon>
        <taxon>Yponomeutoidea</taxon>
        <taxon>Plutellidae</taxon>
        <taxon>Plutella</taxon>
    </lineage>
</organism>
<dbReference type="Gene3D" id="1.10.720.140">
    <property type="match status" value="1"/>
</dbReference>
<dbReference type="SUPFAM" id="SSF57850">
    <property type="entry name" value="RING/U-box"/>
    <property type="match status" value="1"/>
</dbReference>
<dbReference type="Proteomes" id="UP000823941">
    <property type="component" value="Chromosome 10"/>
</dbReference>
<name>A0ABQ7QPS9_PLUXY</name>
<dbReference type="InterPro" id="IPR051728">
    <property type="entry name" value="RING-FYVE_E3_ubiquitin-ligase"/>
</dbReference>
<dbReference type="Pfam" id="PF22968">
    <property type="entry name" value="RNF34L-like_3rd"/>
    <property type="match status" value="1"/>
</dbReference>
<dbReference type="CDD" id="cd15750">
    <property type="entry name" value="FYVE_CARP"/>
    <property type="match status" value="1"/>
</dbReference>
<reference evidence="7 8" key="1">
    <citation type="submission" date="2021-06" db="EMBL/GenBank/DDBJ databases">
        <title>A haploid diamondback moth (Plutella xylostella L.) genome assembly resolves 31 chromosomes and identifies a diamide resistance mutation.</title>
        <authorList>
            <person name="Ward C.M."/>
            <person name="Perry K.D."/>
            <person name="Baker G."/>
            <person name="Powis K."/>
            <person name="Heckel D.G."/>
            <person name="Baxter S.W."/>
        </authorList>
    </citation>
    <scope>NUCLEOTIDE SEQUENCE [LARGE SCALE GENOMIC DNA]</scope>
    <source>
        <strain evidence="7 8">LV</strain>
        <tissue evidence="7">Single pupa</tissue>
    </source>
</reference>
<dbReference type="InterPro" id="IPR013083">
    <property type="entry name" value="Znf_RING/FYVE/PHD"/>
</dbReference>
<dbReference type="SUPFAM" id="SSF57903">
    <property type="entry name" value="FYVE/PHD zinc finger"/>
    <property type="match status" value="1"/>
</dbReference>
<evidence type="ECO:0000256" key="4">
    <source>
        <dbReference type="PROSITE-ProRule" id="PRU00175"/>
    </source>
</evidence>
<dbReference type="CDD" id="cd16500">
    <property type="entry name" value="RING-HC_CARP"/>
    <property type="match status" value="1"/>
</dbReference>
<dbReference type="EMBL" id="JAHIBW010000010">
    <property type="protein sequence ID" value="KAG7307049.1"/>
    <property type="molecule type" value="Genomic_DNA"/>
</dbReference>
<feature type="compositionally biased region" description="Pro residues" evidence="5">
    <location>
        <begin position="256"/>
        <end position="281"/>
    </location>
</feature>
<evidence type="ECO:0000313" key="7">
    <source>
        <dbReference type="EMBL" id="KAG7307049.1"/>
    </source>
</evidence>
<feature type="domain" description="RING-type" evidence="6">
    <location>
        <begin position="386"/>
        <end position="421"/>
    </location>
</feature>
<keyword evidence="2 4" id="KW-0863">Zinc-finger</keyword>
<evidence type="ECO:0000256" key="1">
    <source>
        <dbReference type="ARBA" id="ARBA00004202"/>
    </source>
</evidence>
<comment type="subcellular location">
    <subcellularLocation>
        <location evidence="1">Cell membrane</location>
        <topology evidence="1">Peripheral membrane protein</topology>
    </subcellularLocation>
</comment>
<dbReference type="Gene3D" id="3.30.40.10">
    <property type="entry name" value="Zinc/RING finger domain, C3HC4 (zinc finger)"/>
    <property type="match status" value="1"/>
</dbReference>
<dbReference type="InterPro" id="IPR057299">
    <property type="entry name" value="RNF34_RFFL_SAP"/>
</dbReference>
<feature type="compositionally biased region" description="Basic and acidic residues" evidence="5">
    <location>
        <begin position="288"/>
        <end position="297"/>
    </location>
</feature>